<dbReference type="InterPro" id="IPR002469">
    <property type="entry name" value="Peptidase_S9B_N"/>
</dbReference>
<dbReference type="InterPro" id="IPR050278">
    <property type="entry name" value="Serine_Prot_S9B/DPPIV"/>
</dbReference>
<keyword evidence="5" id="KW-1185">Reference proteome</keyword>
<organism evidence="4 5">
    <name type="scientific">Streptomyces camelliae</name>
    <dbReference type="NCBI Taxonomy" id="3004093"/>
    <lineage>
        <taxon>Bacteria</taxon>
        <taxon>Bacillati</taxon>
        <taxon>Actinomycetota</taxon>
        <taxon>Actinomycetes</taxon>
        <taxon>Kitasatosporales</taxon>
        <taxon>Streptomycetaceae</taxon>
        <taxon>Streptomyces</taxon>
    </lineage>
</organism>
<feature type="region of interest" description="Disordered" evidence="1">
    <location>
        <begin position="198"/>
        <end position="220"/>
    </location>
</feature>
<proteinExistence type="predicted"/>
<dbReference type="PANTHER" id="PTHR11731">
    <property type="entry name" value="PROTEASE FAMILY S9B,C DIPEPTIDYL-PEPTIDASE IV-RELATED"/>
    <property type="match status" value="1"/>
</dbReference>
<evidence type="ECO:0000256" key="1">
    <source>
        <dbReference type="SAM" id="MobiDB-lite"/>
    </source>
</evidence>
<dbReference type="SUPFAM" id="SSF82171">
    <property type="entry name" value="DPP6 N-terminal domain-like"/>
    <property type="match status" value="1"/>
</dbReference>
<feature type="region of interest" description="Disordered" evidence="1">
    <location>
        <begin position="104"/>
        <end position="126"/>
    </location>
</feature>
<dbReference type="EMBL" id="CP115300">
    <property type="protein sequence ID" value="WBO68269.1"/>
    <property type="molecule type" value="Genomic_DNA"/>
</dbReference>
<dbReference type="Pfam" id="PF00326">
    <property type="entry name" value="Peptidase_S9"/>
    <property type="match status" value="1"/>
</dbReference>
<sequence length="691" mass="74659">MTPDPLLAQLVRTARFTRGVSGRFTVTADGRTVLYLRGRTGDDPAPCLWALDLGTGSERLLADPVRLLGDGRGTRGIGGYATDAAGRLVAFTLAGALWTAGADGGEPRRLPAARPVSDPRPDPGGRRIAYVRRGALRVVRADGTDDRPIAEPAADDVEFGVAEHTDATLADGPRGHWWAPDGTALLCARTDRRRVHRWYGTDPADPDRPPRIRRHAPAGTPNPDVTLWLIPVHGNAPRTPVRWDRAAYEYVVGAGWDGHGPFAVVQSRDQRTVLLLGIDPVDGRTTVLHEQRDARWVELVPGLPARTASGVLLAHADAQGTRHLTADGEPVTPVGRQLRSVLGVDGDEVLFTASDEPTETGLWAWRPGTRPRRLGEGPGLYGGVLRGGVLVRTVADTTGAAPRAEVLRGGRTVATVPSYAERPVPAVRRSMLRLGPRELRAALYLPSWHRPSDHGPLPVLLDPYGGAARQRVTVAHTWQTLVSQWFAEQGFAVLVTDGRGTPGRGPGWERAVYGDLFGPVLDDQVSALAAAARTHPVLDLNRVGIRGWSFSGSLAVLAVLRRPDVFRAAVAGAPVTDQRLYDAHWRERVLGRPDEHPERYDACSLLREAPRLTRPLLLLHGLADPKVPPAHTLRLSDALLTAGRPHEVLLLPGAGHQPVGGELTENLLRHQLRFLRGHLDAGVPDSVRTGQ</sequence>
<protein>
    <submittedName>
        <fullName evidence="4">Prolyl oligopeptidase family serine peptidase</fullName>
    </submittedName>
</protein>
<dbReference type="InterPro" id="IPR001375">
    <property type="entry name" value="Peptidase_S9_cat"/>
</dbReference>
<dbReference type="Pfam" id="PF00930">
    <property type="entry name" value="DPPIV_N"/>
    <property type="match status" value="1"/>
</dbReference>
<dbReference type="InterPro" id="IPR029058">
    <property type="entry name" value="AB_hydrolase_fold"/>
</dbReference>
<gene>
    <name evidence="4" type="ORF">O1G22_38375</name>
</gene>
<name>A0ABY7PFE2_9ACTN</name>
<reference evidence="4 5" key="1">
    <citation type="submission" date="2022-12" db="EMBL/GenBank/DDBJ databases">
        <authorList>
            <person name="Mo P."/>
        </authorList>
    </citation>
    <scope>NUCLEOTIDE SEQUENCE [LARGE SCALE GENOMIC DNA]</scope>
    <source>
        <strain evidence="4 5">HUAS 2-6</strain>
    </source>
</reference>
<dbReference type="Gene3D" id="3.40.50.1820">
    <property type="entry name" value="alpha/beta hydrolase"/>
    <property type="match status" value="1"/>
</dbReference>
<evidence type="ECO:0000259" key="2">
    <source>
        <dbReference type="Pfam" id="PF00326"/>
    </source>
</evidence>
<dbReference type="SUPFAM" id="SSF53474">
    <property type="entry name" value="alpha/beta-Hydrolases"/>
    <property type="match status" value="1"/>
</dbReference>
<evidence type="ECO:0000259" key="3">
    <source>
        <dbReference type="Pfam" id="PF00930"/>
    </source>
</evidence>
<accession>A0ABY7PFE2</accession>
<dbReference type="Gene3D" id="2.140.10.30">
    <property type="entry name" value="Dipeptidylpeptidase IV, N-terminal domain"/>
    <property type="match status" value="1"/>
</dbReference>
<dbReference type="PANTHER" id="PTHR11731:SF193">
    <property type="entry name" value="DIPEPTIDYL PEPTIDASE 9"/>
    <property type="match status" value="1"/>
</dbReference>
<dbReference type="RefSeq" id="WP_270085521.1">
    <property type="nucleotide sequence ID" value="NZ_CP115300.1"/>
</dbReference>
<dbReference type="Proteomes" id="UP001212326">
    <property type="component" value="Chromosome"/>
</dbReference>
<feature type="domain" description="Dipeptidylpeptidase IV N-terminal" evidence="3">
    <location>
        <begin position="114"/>
        <end position="364"/>
    </location>
</feature>
<evidence type="ECO:0000313" key="4">
    <source>
        <dbReference type="EMBL" id="WBO68269.1"/>
    </source>
</evidence>
<feature type="domain" description="Peptidase S9 prolyl oligopeptidase catalytic" evidence="2">
    <location>
        <begin position="482"/>
        <end position="680"/>
    </location>
</feature>
<evidence type="ECO:0000313" key="5">
    <source>
        <dbReference type="Proteomes" id="UP001212326"/>
    </source>
</evidence>